<feature type="domain" description="HTH araC/xylS-type" evidence="4">
    <location>
        <begin position="164"/>
        <end position="262"/>
    </location>
</feature>
<keyword evidence="2" id="KW-0238">DNA-binding</keyword>
<comment type="caution">
    <text evidence="5">The sequence shown here is derived from an EMBL/GenBank/DDBJ whole genome shotgun (WGS) entry which is preliminary data.</text>
</comment>
<keyword evidence="3" id="KW-0804">Transcription</keyword>
<dbReference type="InterPro" id="IPR050204">
    <property type="entry name" value="AraC_XylS_family_regulators"/>
</dbReference>
<dbReference type="Gene3D" id="1.10.10.60">
    <property type="entry name" value="Homeodomain-like"/>
    <property type="match status" value="2"/>
</dbReference>
<evidence type="ECO:0000256" key="2">
    <source>
        <dbReference type="ARBA" id="ARBA00023125"/>
    </source>
</evidence>
<reference evidence="5" key="1">
    <citation type="submission" date="2020-09" db="EMBL/GenBank/DDBJ databases">
        <title>A novel bacterium of genus Paenibacillus, isolated from South China Sea.</title>
        <authorList>
            <person name="Huang H."/>
            <person name="Mo K."/>
            <person name="Hu Y."/>
        </authorList>
    </citation>
    <scope>NUCLEOTIDE SEQUENCE</scope>
    <source>
        <strain evidence="5">IB182496</strain>
    </source>
</reference>
<dbReference type="SMART" id="SM00342">
    <property type="entry name" value="HTH_ARAC"/>
    <property type="match status" value="1"/>
</dbReference>
<dbReference type="PROSITE" id="PS01124">
    <property type="entry name" value="HTH_ARAC_FAMILY_2"/>
    <property type="match status" value="1"/>
</dbReference>
<evidence type="ECO:0000313" key="5">
    <source>
        <dbReference type="EMBL" id="MBD2848605.1"/>
    </source>
</evidence>
<protein>
    <submittedName>
        <fullName evidence="5">Helix-turn-helix transcriptional regulator</fullName>
    </submittedName>
</protein>
<keyword evidence="1" id="KW-0805">Transcription regulation</keyword>
<dbReference type="Pfam" id="PF12833">
    <property type="entry name" value="HTH_18"/>
    <property type="match status" value="1"/>
</dbReference>
<dbReference type="PANTHER" id="PTHR46796:SF14">
    <property type="entry name" value="TRANSCRIPTIONAL REGULATORY PROTEIN"/>
    <property type="match status" value="1"/>
</dbReference>
<proteinExistence type="predicted"/>
<dbReference type="SUPFAM" id="SSF46689">
    <property type="entry name" value="Homeodomain-like"/>
    <property type="match status" value="2"/>
</dbReference>
<dbReference type="Proteomes" id="UP000621560">
    <property type="component" value="Unassembled WGS sequence"/>
</dbReference>
<sequence>MEYPIQEAFYHYDEHKAAFVKPVGCDPARWTMLVLEQGSFAYRIGSEAGTVSAGQALACPPGSELERRALAPMTVHYLGFVLFGHAASPHARLADWVSAGHHLLTPVDRMRCHSTLRHLSRTLGKHDPDAQLLRTHYINDLWLLHGETFVAAEPSRTPPDAVMREAKRWLDEHALRPLRLEDLALRLGLSRVAFTRQFSASYGSSPKAYLTELRLEQAKRLLLDTDYTLDHIAGLCGYDNGYYFSRVFVRQEHIRPSEYRRTYRL</sequence>
<name>A0A927BZU1_9BACL</name>
<evidence type="ECO:0000313" key="6">
    <source>
        <dbReference type="Proteomes" id="UP000621560"/>
    </source>
</evidence>
<evidence type="ECO:0000256" key="1">
    <source>
        <dbReference type="ARBA" id="ARBA00023015"/>
    </source>
</evidence>
<evidence type="ECO:0000259" key="4">
    <source>
        <dbReference type="PROSITE" id="PS01124"/>
    </source>
</evidence>
<dbReference type="GO" id="GO:0003700">
    <property type="term" value="F:DNA-binding transcription factor activity"/>
    <property type="evidence" value="ECO:0007669"/>
    <property type="project" value="InterPro"/>
</dbReference>
<evidence type="ECO:0000256" key="3">
    <source>
        <dbReference type="ARBA" id="ARBA00023163"/>
    </source>
</evidence>
<dbReference type="InterPro" id="IPR018060">
    <property type="entry name" value="HTH_AraC"/>
</dbReference>
<dbReference type="AlphaFoldDB" id="A0A927BZU1"/>
<keyword evidence="6" id="KW-1185">Reference proteome</keyword>
<dbReference type="GO" id="GO:0043565">
    <property type="term" value="F:sequence-specific DNA binding"/>
    <property type="evidence" value="ECO:0007669"/>
    <property type="project" value="InterPro"/>
</dbReference>
<dbReference type="PANTHER" id="PTHR46796">
    <property type="entry name" value="HTH-TYPE TRANSCRIPTIONAL ACTIVATOR RHAS-RELATED"/>
    <property type="match status" value="1"/>
</dbReference>
<organism evidence="5 6">
    <name type="scientific">Paenibacillus sabuli</name>
    <dbReference type="NCBI Taxonomy" id="2772509"/>
    <lineage>
        <taxon>Bacteria</taxon>
        <taxon>Bacillati</taxon>
        <taxon>Bacillota</taxon>
        <taxon>Bacilli</taxon>
        <taxon>Bacillales</taxon>
        <taxon>Paenibacillaceae</taxon>
        <taxon>Paenibacillus</taxon>
    </lineage>
</organism>
<accession>A0A927BZU1</accession>
<dbReference type="RefSeq" id="WP_190921700.1">
    <property type="nucleotide sequence ID" value="NZ_JACXIZ010000079.1"/>
</dbReference>
<dbReference type="EMBL" id="JACXIZ010000079">
    <property type="protein sequence ID" value="MBD2848605.1"/>
    <property type="molecule type" value="Genomic_DNA"/>
</dbReference>
<dbReference type="InterPro" id="IPR009057">
    <property type="entry name" value="Homeodomain-like_sf"/>
</dbReference>
<gene>
    <name evidence="5" type="ORF">IDH44_25785</name>
</gene>